<evidence type="ECO:0000313" key="1">
    <source>
        <dbReference type="EMBL" id="CCQ49689.1"/>
    </source>
</evidence>
<accession>T2IA16</accession>
<reference evidence="1 2" key="2">
    <citation type="submission" date="2013-09" db="EMBL/GenBank/DDBJ databases">
        <title>Whole genome comparison of six Crocosphaera watsonii strains with differing phenotypes.</title>
        <authorList>
            <person name="Bench S.R."/>
            <person name="Heller P."/>
            <person name="Frank I."/>
            <person name="Arciniega M."/>
            <person name="Shilova I.N."/>
            <person name="Zehr J.P."/>
        </authorList>
    </citation>
    <scope>NUCLEOTIDE SEQUENCE [LARGE SCALE GENOMIC DNA]</scope>
    <source>
        <strain evidence="1 2">WH 8502</strain>
    </source>
</reference>
<dbReference type="EMBL" id="CAQK01000172">
    <property type="protein sequence ID" value="CCQ49689.1"/>
    <property type="molecule type" value="Genomic_DNA"/>
</dbReference>
<sequence>MAGTPKATNDNKLSVRQVKSFDNDILQLLKFCVHSLHSLSSLHHR</sequence>
<name>T2IA16_CROWT</name>
<evidence type="ECO:0000313" key="2">
    <source>
        <dbReference type="Proteomes" id="UP000018348"/>
    </source>
</evidence>
<dbReference type="Proteomes" id="UP000018348">
    <property type="component" value="Unassembled WGS sequence"/>
</dbReference>
<comment type="caution">
    <text evidence="1">The sequence shown here is derived from an EMBL/GenBank/DDBJ whole genome shotgun (WGS) entry which is preliminary data.</text>
</comment>
<organism evidence="1 2">
    <name type="scientific">Crocosphaera watsonii WH 8502</name>
    <dbReference type="NCBI Taxonomy" id="423474"/>
    <lineage>
        <taxon>Bacteria</taxon>
        <taxon>Bacillati</taxon>
        <taxon>Cyanobacteriota</taxon>
        <taxon>Cyanophyceae</taxon>
        <taxon>Oscillatoriophycideae</taxon>
        <taxon>Chroococcales</taxon>
        <taxon>Aphanothecaceae</taxon>
        <taxon>Crocosphaera</taxon>
    </lineage>
</organism>
<reference evidence="1 2" key="1">
    <citation type="submission" date="2013-01" db="EMBL/GenBank/DDBJ databases">
        <authorList>
            <person name="Bench S."/>
        </authorList>
    </citation>
    <scope>NUCLEOTIDE SEQUENCE [LARGE SCALE GENOMIC DNA]</scope>
    <source>
        <strain evidence="1 2">WH 8502</strain>
    </source>
</reference>
<gene>
    <name evidence="1" type="ORF">CWATWH8502_4553</name>
</gene>
<dbReference type="AlphaFoldDB" id="T2IA16"/>
<protein>
    <submittedName>
        <fullName evidence="1">Uncharacterized protein</fullName>
    </submittedName>
</protein>
<proteinExistence type="predicted"/>